<dbReference type="GO" id="GO:0005634">
    <property type="term" value="C:nucleus"/>
    <property type="evidence" value="ECO:0007669"/>
    <property type="project" value="InterPro"/>
</dbReference>
<dbReference type="InterPro" id="IPR008685">
    <property type="entry name" value="Centromere_Mis12"/>
</dbReference>
<dbReference type="PANTHER" id="PTHR14527">
    <property type="entry name" value="PROTEIN MIS12 HOMOLOG"/>
    <property type="match status" value="1"/>
</dbReference>
<feature type="compositionally biased region" description="Basic residues" evidence="10">
    <location>
        <begin position="229"/>
        <end position="243"/>
    </location>
</feature>
<comment type="similarity">
    <text evidence="2">Belongs to the mis12 family.</text>
</comment>
<evidence type="ECO:0000256" key="1">
    <source>
        <dbReference type="ARBA" id="ARBA00004629"/>
    </source>
</evidence>
<dbReference type="OrthoDB" id="1884855at2759"/>
<keyword evidence="7" id="KW-0175">Coiled coil</keyword>
<dbReference type="PANTHER" id="PTHR14527:SF2">
    <property type="entry name" value="PROTEIN MIS12 HOMOLOG"/>
    <property type="match status" value="1"/>
</dbReference>
<evidence type="ECO:0000256" key="2">
    <source>
        <dbReference type="ARBA" id="ARBA00008643"/>
    </source>
</evidence>
<evidence type="ECO:0000256" key="5">
    <source>
        <dbReference type="ARBA" id="ARBA00022776"/>
    </source>
</evidence>
<dbReference type="AlphaFoldDB" id="A0A4P9Z5K5"/>
<evidence type="ECO:0000256" key="8">
    <source>
        <dbReference type="ARBA" id="ARBA00023306"/>
    </source>
</evidence>
<evidence type="ECO:0000256" key="6">
    <source>
        <dbReference type="ARBA" id="ARBA00022838"/>
    </source>
</evidence>
<dbReference type="GO" id="GO:0000070">
    <property type="term" value="P:mitotic sister chromatid segregation"/>
    <property type="evidence" value="ECO:0007669"/>
    <property type="project" value="TreeGrafter"/>
</dbReference>
<sequence>MSDKELQKQYKNELLAEHLGFMPLTLVDDVINAINELLYQATTIFQDFVEEHQGAGDHTETGMSQLETILEHNIDYYFDIFELYTLNHILSLPDNLPIILPHYKDIVWEETPEDPKELDATLNRARKTLQNTMMVNRVAKEQIPRLDQLLRRIELMDEKVQQIVTITAESDARVLGEEEVAFIAEQAAQLEHSMAALQSMAEPATWQAQPVPPSTRDVYLDVATRTAIRQRKAMDRKRSHRSTRASAIPPADGAAADDGDDDGTLEEAEASQCLGQTQDQLQQIATLDSIELARDLLQ</sequence>
<protein>
    <submittedName>
        <fullName evidence="11">Mis12 protein-domain-containing protein</fullName>
    </submittedName>
</protein>
<keyword evidence="12" id="KW-1185">Reference proteome</keyword>
<dbReference type="GO" id="GO:0051301">
    <property type="term" value="P:cell division"/>
    <property type="evidence" value="ECO:0007669"/>
    <property type="project" value="UniProtKB-KW"/>
</dbReference>
<evidence type="ECO:0000313" key="11">
    <source>
        <dbReference type="EMBL" id="RKP27856.1"/>
    </source>
</evidence>
<evidence type="ECO:0000256" key="10">
    <source>
        <dbReference type="SAM" id="MobiDB-lite"/>
    </source>
</evidence>
<dbReference type="Proteomes" id="UP000278143">
    <property type="component" value="Unassembled WGS sequence"/>
</dbReference>
<keyword evidence="4" id="KW-0132">Cell division</keyword>
<evidence type="ECO:0000256" key="7">
    <source>
        <dbReference type="ARBA" id="ARBA00023054"/>
    </source>
</evidence>
<keyword evidence="3" id="KW-0158">Chromosome</keyword>
<gene>
    <name evidence="11" type="ORF">SYNPS1DRAFT_20735</name>
</gene>
<comment type="subcellular location">
    <subcellularLocation>
        <location evidence="1">Chromosome</location>
        <location evidence="1">Centromere</location>
        <location evidence="1">Kinetochore</location>
    </subcellularLocation>
</comment>
<proteinExistence type="inferred from homology"/>
<dbReference type="EMBL" id="KZ989143">
    <property type="protein sequence ID" value="RKP27856.1"/>
    <property type="molecule type" value="Genomic_DNA"/>
</dbReference>
<feature type="compositionally biased region" description="Acidic residues" evidence="10">
    <location>
        <begin position="255"/>
        <end position="269"/>
    </location>
</feature>
<evidence type="ECO:0000256" key="4">
    <source>
        <dbReference type="ARBA" id="ARBA00022618"/>
    </source>
</evidence>
<accession>A0A4P9Z5K5</accession>
<evidence type="ECO:0000313" key="12">
    <source>
        <dbReference type="Proteomes" id="UP000278143"/>
    </source>
</evidence>
<evidence type="ECO:0000256" key="9">
    <source>
        <dbReference type="ARBA" id="ARBA00023328"/>
    </source>
</evidence>
<keyword evidence="6" id="KW-0995">Kinetochore</keyword>
<organism evidence="11 12">
    <name type="scientific">Syncephalis pseudoplumigaleata</name>
    <dbReference type="NCBI Taxonomy" id="1712513"/>
    <lineage>
        <taxon>Eukaryota</taxon>
        <taxon>Fungi</taxon>
        <taxon>Fungi incertae sedis</taxon>
        <taxon>Zoopagomycota</taxon>
        <taxon>Zoopagomycotina</taxon>
        <taxon>Zoopagomycetes</taxon>
        <taxon>Zoopagales</taxon>
        <taxon>Piptocephalidaceae</taxon>
        <taxon>Syncephalis</taxon>
    </lineage>
</organism>
<evidence type="ECO:0000256" key="3">
    <source>
        <dbReference type="ARBA" id="ARBA00022454"/>
    </source>
</evidence>
<dbReference type="Pfam" id="PF05859">
    <property type="entry name" value="Mis12"/>
    <property type="match status" value="1"/>
</dbReference>
<keyword evidence="5" id="KW-0498">Mitosis</keyword>
<keyword evidence="9" id="KW-0137">Centromere</keyword>
<name>A0A4P9Z5K5_9FUNG</name>
<dbReference type="GO" id="GO:0051382">
    <property type="term" value="P:kinetochore assembly"/>
    <property type="evidence" value="ECO:0007669"/>
    <property type="project" value="TreeGrafter"/>
</dbReference>
<feature type="region of interest" description="Disordered" evidence="10">
    <location>
        <begin position="229"/>
        <end position="274"/>
    </location>
</feature>
<keyword evidence="8" id="KW-0131">Cell cycle</keyword>
<reference evidence="12" key="1">
    <citation type="journal article" date="2018" name="Nat. Microbiol.">
        <title>Leveraging single-cell genomics to expand the fungal tree of life.</title>
        <authorList>
            <person name="Ahrendt S.R."/>
            <person name="Quandt C.A."/>
            <person name="Ciobanu D."/>
            <person name="Clum A."/>
            <person name="Salamov A."/>
            <person name="Andreopoulos B."/>
            <person name="Cheng J.F."/>
            <person name="Woyke T."/>
            <person name="Pelin A."/>
            <person name="Henrissat B."/>
            <person name="Reynolds N.K."/>
            <person name="Benny G.L."/>
            <person name="Smith M.E."/>
            <person name="James T.Y."/>
            <person name="Grigoriev I.V."/>
        </authorList>
    </citation>
    <scope>NUCLEOTIDE SEQUENCE [LARGE SCALE GENOMIC DNA]</scope>
    <source>
        <strain evidence="12">Benny S71-1</strain>
    </source>
</reference>
<dbReference type="GO" id="GO:0000444">
    <property type="term" value="C:MIS12/MIND type complex"/>
    <property type="evidence" value="ECO:0007669"/>
    <property type="project" value="TreeGrafter"/>
</dbReference>